<feature type="signal peptide" evidence="2">
    <location>
        <begin position="1"/>
        <end position="29"/>
    </location>
</feature>
<accession>A0A939IMW7</accession>
<sequence>MNNRSTAIRNLPRLAALVAGLLSAAGALAQGAPWVGETLAGGPCTGQPQGYGPYDYTQRFSYSHELMLVERSHFTQKVELLQGGSTGKIQGDLDYTLRAWPNHHRALNSISRYGLEFHRKQRSEPPYSPVECYFQRALNYSPKDATATLLYAIYLHKTGHRDKALEAYETAHELAPENPQVMYNMSLLLVDLGQLERAKSYATKLYANGFPLPGLKNQLQQKGAW</sequence>
<proteinExistence type="predicted"/>
<evidence type="ECO:0000313" key="4">
    <source>
        <dbReference type="Proteomes" id="UP000664303"/>
    </source>
</evidence>
<keyword evidence="4" id="KW-1185">Reference proteome</keyword>
<dbReference type="InterPro" id="IPR011990">
    <property type="entry name" value="TPR-like_helical_dom_sf"/>
</dbReference>
<dbReference type="EMBL" id="JAFKCZ010000008">
    <property type="protein sequence ID" value="MBN7797432.1"/>
    <property type="molecule type" value="Genomic_DNA"/>
</dbReference>
<dbReference type="InterPro" id="IPR019734">
    <property type="entry name" value="TPR_rpt"/>
</dbReference>
<keyword evidence="1" id="KW-0802">TPR repeat</keyword>
<dbReference type="Proteomes" id="UP000664303">
    <property type="component" value="Unassembled WGS sequence"/>
</dbReference>
<dbReference type="Pfam" id="PF14559">
    <property type="entry name" value="TPR_19"/>
    <property type="match status" value="1"/>
</dbReference>
<comment type="caution">
    <text evidence="3">The sequence shown here is derived from an EMBL/GenBank/DDBJ whole genome shotgun (WGS) entry which is preliminary data.</text>
</comment>
<gene>
    <name evidence="3" type="ORF">JYP50_12560</name>
</gene>
<evidence type="ECO:0000256" key="1">
    <source>
        <dbReference type="PROSITE-ProRule" id="PRU00339"/>
    </source>
</evidence>
<dbReference type="SUPFAM" id="SSF48452">
    <property type="entry name" value="TPR-like"/>
    <property type="match status" value="1"/>
</dbReference>
<feature type="chain" id="PRO_5037807367" description="Tetratricopeptide repeat protein" evidence="2">
    <location>
        <begin position="30"/>
        <end position="225"/>
    </location>
</feature>
<dbReference type="PROSITE" id="PS50005">
    <property type="entry name" value="TPR"/>
    <property type="match status" value="1"/>
</dbReference>
<organism evidence="3 4">
    <name type="scientific">Parahaliea mediterranea</name>
    <dbReference type="NCBI Taxonomy" id="651086"/>
    <lineage>
        <taxon>Bacteria</taxon>
        <taxon>Pseudomonadati</taxon>
        <taxon>Pseudomonadota</taxon>
        <taxon>Gammaproteobacteria</taxon>
        <taxon>Cellvibrionales</taxon>
        <taxon>Halieaceae</taxon>
        <taxon>Parahaliea</taxon>
    </lineage>
</organism>
<dbReference type="RefSeq" id="WP_206560879.1">
    <property type="nucleotide sequence ID" value="NZ_JAFKCZ010000008.1"/>
</dbReference>
<dbReference type="AlphaFoldDB" id="A0A939IMW7"/>
<evidence type="ECO:0008006" key="5">
    <source>
        <dbReference type="Google" id="ProtNLM"/>
    </source>
</evidence>
<dbReference type="Gene3D" id="1.25.40.10">
    <property type="entry name" value="Tetratricopeptide repeat domain"/>
    <property type="match status" value="1"/>
</dbReference>
<reference evidence="3" key="1">
    <citation type="submission" date="2021-02" db="EMBL/GenBank/DDBJ databases">
        <title>PHA producing bacteria isolated from coastal sediment in Guangdong, Shenzhen.</title>
        <authorList>
            <person name="Zheng W."/>
            <person name="Yu S."/>
            <person name="Huang Y."/>
        </authorList>
    </citation>
    <scope>NUCLEOTIDE SEQUENCE</scope>
    <source>
        <strain evidence="3">TN14-10</strain>
    </source>
</reference>
<evidence type="ECO:0000313" key="3">
    <source>
        <dbReference type="EMBL" id="MBN7797432.1"/>
    </source>
</evidence>
<keyword evidence="2" id="KW-0732">Signal</keyword>
<feature type="repeat" description="TPR" evidence="1">
    <location>
        <begin position="145"/>
        <end position="178"/>
    </location>
</feature>
<name>A0A939IMW7_9GAMM</name>
<evidence type="ECO:0000256" key="2">
    <source>
        <dbReference type="SAM" id="SignalP"/>
    </source>
</evidence>
<protein>
    <recommendedName>
        <fullName evidence="5">Tetratricopeptide repeat protein</fullName>
    </recommendedName>
</protein>